<evidence type="ECO:0000259" key="10">
    <source>
        <dbReference type="PROSITE" id="PS50142"/>
    </source>
</evidence>
<keyword evidence="8" id="KW-0699">rRNA-binding</keyword>
<feature type="binding site" evidence="8">
    <location>
        <position position="131"/>
    </location>
    <ligand>
        <name>Mg(2+)</name>
        <dbReference type="ChEBI" id="CHEBI:18420"/>
    </ligand>
</feature>
<gene>
    <name evidence="8" type="primary">rnc</name>
    <name evidence="11" type="ORF">LG35_08580</name>
</gene>
<dbReference type="PANTHER" id="PTHR11207">
    <property type="entry name" value="RIBONUCLEASE III"/>
    <property type="match status" value="1"/>
</dbReference>
<dbReference type="PROSITE" id="PS50137">
    <property type="entry name" value="DS_RBD"/>
    <property type="match status" value="1"/>
</dbReference>
<keyword evidence="3 8" id="KW-0507">mRNA processing</keyword>
<dbReference type="PROSITE" id="PS50142">
    <property type="entry name" value="RNASE_3_2"/>
    <property type="match status" value="1"/>
</dbReference>
<evidence type="ECO:0000256" key="2">
    <source>
        <dbReference type="ARBA" id="ARBA00010183"/>
    </source>
</evidence>
<accession>A0ABR4YJ29</accession>
<dbReference type="CDD" id="cd10845">
    <property type="entry name" value="DSRM_RNAse_III_family"/>
    <property type="match status" value="1"/>
</dbReference>
<dbReference type="SUPFAM" id="SSF54768">
    <property type="entry name" value="dsRNA-binding domain-like"/>
    <property type="match status" value="1"/>
</dbReference>
<proteinExistence type="inferred from homology"/>
<dbReference type="InterPro" id="IPR036389">
    <property type="entry name" value="RNase_III_sf"/>
</dbReference>
<dbReference type="EC" id="3.1.26.3" evidence="8"/>
<organism evidence="11 12">
    <name type="scientific">Alistipes inops</name>
    <dbReference type="NCBI Taxonomy" id="1501391"/>
    <lineage>
        <taxon>Bacteria</taxon>
        <taxon>Pseudomonadati</taxon>
        <taxon>Bacteroidota</taxon>
        <taxon>Bacteroidia</taxon>
        <taxon>Bacteroidales</taxon>
        <taxon>Rikenellaceae</taxon>
        <taxon>Alistipes</taxon>
    </lineage>
</organism>
<evidence type="ECO:0000313" key="12">
    <source>
        <dbReference type="Proteomes" id="UP000030889"/>
    </source>
</evidence>
<feature type="domain" description="DRBM" evidence="9">
    <location>
        <begin position="173"/>
        <end position="242"/>
    </location>
</feature>
<dbReference type="NCBIfam" id="TIGR02191">
    <property type="entry name" value="RNaseIII"/>
    <property type="match status" value="1"/>
</dbReference>
<dbReference type="InterPro" id="IPR011907">
    <property type="entry name" value="RNase_III"/>
</dbReference>
<reference evidence="11 12" key="1">
    <citation type="submission" date="2014-09" db="EMBL/GenBank/DDBJ databases">
        <title>Alistipes sp. 627, sp. nov., a novel member of the family Rikenellaceae isolated from human faeces.</title>
        <authorList>
            <person name="Shkoporov A.N."/>
            <person name="Chaplin A.V."/>
            <person name="Motuzova O.V."/>
            <person name="Kafarskaia L.I."/>
            <person name="Khokhlova E.V."/>
            <person name="Efimov B.A."/>
        </authorList>
    </citation>
    <scope>NUCLEOTIDE SEQUENCE [LARGE SCALE GENOMIC DNA]</scope>
    <source>
        <strain evidence="11 12">627</strain>
    </source>
</reference>
<keyword evidence="5 8" id="KW-0255">Endonuclease</keyword>
<dbReference type="InterPro" id="IPR000999">
    <property type="entry name" value="RNase_III_dom"/>
</dbReference>
<comment type="similarity">
    <text evidence="2">Belongs to the ribonuclease III family.</text>
</comment>
<evidence type="ECO:0000256" key="4">
    <source>
        <dbReference type="ARBA" id="ARBA00022722"/>
    </source>
</evidence>
<evidence type="ECO:0000256" key="8">
    <source>
        <dbReference type="HAMAP-Rule" id="MF_00104"/>
    </source>
</evidence>
<dbReference type="SMART" id="SM00358">
    <property type="entry name" value="DSRM"/>
    <property type="match status" value="1"/>
</dbReference>
<name>A0ABR4YJ29_9BACT</name>
<sequence length="268" mass="30470">MFDYLKRTCRKHFGKDREFYVVVHNLLGITPDNIDLYKLALIHRSASVMLPDGNPANNERLEFLGDAVLETIVSDFLFIEYPEQTEGFLTQMRSRIVSRASLDDISSRMGIDKYIVANFNGTYSHKHLNGNAFEALVGAVYLDKGYDFANRFVINGVLRRYVDLSDITTTEVDFKSRLIEWCQKSKRSIHFNTASDEESTMRNPRFLSKIIIDGIELGHGTGSSKKEAEQKAAWAVTQIVGNDDIGDFFMDTIDMSFERYTSGDGKVN</sequence>
<comment type="subcellular location">
    <subcellularLocation>
        <location evidence="8">Cytoplasm</location>
    </subcellularLocation>
</comment>
<comment type="subunit">
    <text evidence="8">Homodimer.</text>
</comment>
<keyword evidence="8" id="KW-0479">Metal-binding</keyword>
<feature type="active site" evidence="8">
    <location>
        <position position="66"/>
    </location>
</feature>
<keyword evidence="12" id="KW-1185">Reference proteome</keyword>
<keyword evidence="6 8" id="KW-0378">Hydrolase</keyword>
<dbReference type="SMART" id="SM00535">
    <property type="entry name" value="RIBOc"/>
    <property type="match status" value="1"/>
</dbReference>
<keyword evidence="7 8" id="KW-0694">RNA-binding</keyword>
<comment type="catalytic activity">
    <reaction evidence="1 8">
        <text>Endonucleolytic cleavage to 5'-phosphomonoester.</text>
        <dbReference type="EC" id="3.1.26.3"/>
    </reaction>
</comment>
<dbReference type="PROSITE" id="PS00517">
    <property type="entry name" value="RNASE_3_1"/>
    <property type="match status" value="1"/>
</dbReference>
<dbReference type="Gene3D" id="3.30.160.20">
    <property type="match status" value="1"/>
</dbReference>
<keyword evidence="4 8" id="KW-0540">Nuclease</keyword>
<evidence type="ECO:0000256" key="6">
    <source>
        <dbReference type="ARBA" id="ARBA00022801"/>
    </source>
</evidence>
<dbReference type="Gene3D" id="1.10.1520.10">
    <property type="entry name" value="Ribonuclease III domain"/>
    <property type="match status" value="1"/>
</dbReference>
<dbReference type="EMBL" id="JRGF01000011">
    <property type="protein sequence ID" value="KHE41385.1"/>
    <property type="molecule type" value="Genomic_DNA"/>
</dbReference>
<feature type="binding site" evidence="8">
    <location>
        <position position="62"/>
    </location>
    <ligand>
        <name>Mg(2+)</name>
        <dbReference type="ChEBI" id="CHEBI:18420"/>
    </ligand>
</feature>
<evidence type="ECO:0000256" key="7">
    <source>
        <dbReference type="ARBA" id="ARBA00022884"/>
    </source>
</evidence>
<evidence type="ECO:0000313" key="11">
    <source>
        <dbReference type="EMBL" id="KHE41385.1"/>
    </source>
</evidence>
<comment type="cofactor">
    <cofactor evidence="8">
        <name>Mg(2+)</name>
        <dbReference type="ChEBI" id="CHEBI:18420"/>
    </cofactor>
</comment>
<evidence type="ECO:0000256" key="3">
    <source>
        <dbReference type="ARBA" id="ARBA00022664"/>
    </source>
</evidence>
<dbReference type="SUPFAM" id="SSF69065">
    <property type="entry name" value="RNase III domain-like"/>
    <property type="match status" value="1"/>
</dbReference>
<keyword evidence="8" id="KW-0698">rRNA processing</keyword>
<evidence type="ECO:0000259" key="9">
    <source>
        <dbReference type="PROSITE" id="PS50137"/>
    </source>
</evidence>
<dbReference type="PANTHER" id="PTHR11207:SF0">
    <property type="entry name" value="RIBONUCLEASE 3"/>
    <property type="match status" value="1"/>
</dbReference>
<keyword evidence="8" id="KW-0963">Cytoplasm</keyword>
<keyword evidence="8" id="KW-0819">tRNA processing</keyword>
<dbReference type="Pfam" id="PF00035">
    <property type="entry name" value="dsrm"/>
    <property type="match status" value="1"/>
</dbReference>
<evidence type="ECO:0000256" key="5">
    <source>
        <dbReference type="ARBA" id="ARBA00022759"/>
    </source>
</evidence>
<dbReference type="CDD" id="cd00593">
    <property type="entry name" value="RIBOc"/>
    <property type="match status" value="1"/>
</dbReference>
<protein>
    <recommendedName>
        <fullName evidence="8">Ribonuclease 3</fullName>
        <ecNumber evidence="8">3.1.26.3</ecNumber>
    </recommendedName>
    <alternativeName>
        <fullName evidence="8">Ribonuclease III</fullName>
        <shortName evidence="8">RNase III</shortName>
    </alternativeName>
</protein>
<keyword evidence="8" id="KW-0460">Magnesium</keyword>
<dbReference type="Pfam" id="PF14622">
    <property type="entry name" value="Ribonucleas_3_3"/>
    <property type="match status" value="1"/>
</dbReference>
<dbReference type="InterPro" id="IPR014720">
    <property type="entry name" value="dsRBD_dom"/>
</dbReference>
<feature type="binding site" evidence="8">
    <location>
        <position position="134"/>
    </location>
    <ligand>
        <name>Mg(2+)</name>
        <dbReference type="ChEBI" id="CHEBI:18420"/>
    </ligand>
</feature>
<comment type="function">
    <text evidence="8">Digests double-stranded RNA. Involved in the processing of primary rRNA transcript to yield the immediate precursors to the large and small rRNAs (23S and 16S). Processes some mRNAs, and tRNAs when they are encoded in the rRNA operon. Processes pre-crRNA and tracrRNA of type II CRISPR loci if present in the organism.</text>
</comment>
<dbReference type="HAMAP" id="MF_00104">
    <property type="entry name" value="RNase_III"/>
    <property type="match status" value="1"/>
</dbReference>
<evidence type="ECO:0000256" key="1">
    <source>
        <dbReference type="ARBA" id="ARBA00000109"/>
    </source>
</evidence>
<feature type="domain" description="RNase III" evidence="10">
    <location>
        <begin position="27"/>
        <end position="145"/>
    </location>
</feature>
<feature type="active site" evidence="8">
    <location>
        <position position="134"/>
    </location>
</feature>
<comment type="caution">
    <text evidence="11">The sequence shown here is derived from an EMBL/GenBank/DDBJ whole genome shotgun (WGS) entry which is preliminary data.</text>
</comment>
<dbReference type="Proteomes" id="UP000030889">
    <property type="component" value="Unassembled WGS sequence"/>
</dbReference>